<evidence type="ECO:0000313" key="2">
    <source>
        <dbReference type="Proteomes" id="UP000315423"/>
    </source>
</evidence>
<sequence length="310" mass="35282">MRSIQKINKKVTPKSNKSKLEEGVRYIVLKPAGYPLRSELNEYPEISEYKVFEFYAREQWNGLVAKSGDYLFDRRMFPDFAFEIVNVVPEGSFISHSTAFFIENMECDDLIPKIISDVDIKDVIGQDRAKRKCKLIMKYLDDPEGFGKWAPKNILFYGPSGTGKTMLAKALANDAQVPILPMKATQIIGEFVGDGARQIHQLYERAEDYAPCIIFIDELDAIGLDRRFQELRGDVIEIVNALLTEMDGIDEHKGVCTIAATNMVESIDAAVRSRFEEEIEFVKPDKKERLMILNSNITSFPIEIDGNFDI</sequence>
<protein>
    <submittedName>
        <fullName evidence="1">AAA family ATPase</fullName>
    </submittedName>
</protein>
<reference evidence="1" key="1">
    <citation type="submission" date="2018-09" db="EMBL/GenBank/DDBJ databases">
        <title>A genomic encyclopedia of anaerobic methanotrophic archaea.</title>
        <authorList>
            <person name="Skennerton C.T."/>
            <person name="Chadwick G.L."/>
            <person name="Laso-Perez R."/>
            <person name="Leu A.O."/>
            <person name="Speth D.R."/>
            <person name="Yu H."/>
            <person name="Morgan-Lang C."/>
            <person name="Hatzenpichler R."/>
            <person name="Goudeau D."/>
            <person name="Malmstrom R."/>
            <person name="Woyke T."/>
            <person name="Hallam S."/>
            <person name="Tyson G.W."/>
            <person name="Wegener G."/>
            <person name="Boetius A."/>
            <person name="Orphan V.J."/>
        </authorList>
    </citation>
    <scope>NUCLEOTIDE SEQUENCE</scope>
    <source>
        <strain evidence="1">CONS3730D10UFb2</strain>
    </source>
</reference>
<proteinExistence type="predicted"/>
<feature type="non-terminal residue" evidence="1">
    <location>
        <position position="310"/>
    </location>
</feature>
<comment type="caution">
    <text evidence="1">The sequence shown here is derived from an EMBL/GenBank/DDBJ whole genome shotgun (WGS) entry which is preliminary data.</text>
</comment>
<organism evidence="1 2">
    <name type="scientific">Candidatus Methanomarinus sp</name>
    <dbReference type="NCBI Taxonomy" id="3386244"/>
    <lineage>
        <taxon>Archaea</taxon>
        <taxon>Methanobacteriati</taxon>
        <taxon>Methanobacteriota</taxon>
        <taxon>Stenosarchaea group</taxon>
        <taxon>Methanomicrobia</taxon>
        <taxon>Methanosarcinales</taxon>
        <taxon>ANME-2 cluster</taxon>
        <taxon>Candidatus Methanocomedenaceae</taxon>
        <taxon>Candidatus Methanomarinus</taxon>
    </lineage>
</organism>
<dbReference type="EMBL" id="QYBA01000250">
    <property type="protein sequence ID" value="TKY91163.1"/>
    <property type="molecule type" value="Genomic_DNA"/>
</dbReference>
<gene>
    <name evidence="1" type="ORF">C5S46_07300</name>
</gene>
<dbReference type="Proteomes" id="UP000315423">
    <property type="component" value="Unassembled WGS sequence"/>
</dbReference>
<evidence type="ECO:0000313" key="1">
    <source>
        <dbReference type="EMBL" id="TKY91163.1"/>
    </source>
</evidence>
<name>A0AC61S901_9EURY</name>
<accession>A0AC61S901</accession>